<reference evidence="3" key="1">
    <citation type="journal article" date="2015" name="Proc. Natl. Acad. Sci. U.S.A.">
        <title>Bacterial clade with the ribosomal RNA operon on a small plasmid rather than the chromosome.</title>
        <authorList>
            <person name="Anda M."/>
            <person name="Ohtsubo Y."/>
            <person name="Okubo T."/>
            <person name="Sugawara M."/>
            <person name="Nagata Y."/>
            <person name="Tsuda M."/>
            <person name="Minamisawa K."/>
            <person name="Mitsui H."/>
        </authorList>
    </citation>
    <scope>NUCLEOTIDE SEQUENCE</scope>
    <source>
        <strain evidence="3">JCM 14755</strain>
    </source>
</reference>
<evidence type="ECO:0000313" key="3">
    <source>
        <dbReference type="EMBL" id="BAT28616.1"/>
    </source>
</evidence>
<organism evidence="3">
    <name type="scientific">Aureimonas frigidaquae</name>
    <dbReference type="NCBI Taxonomy" id="424757"/>
    <lineage>
        <taxon>Bacteria</taxon>
        <taxon>Pseudomonadati</taxon>
        <taxon>Pseudomonadota</taxon>
        <taxon>Alphaproteobacteria</taxon>
        <taxon>Hyphomicrobiales</taxon>
        <taxon>Aurantimonadaceae</taxon>
        <taxon>Aureimonas</taxon>
    </lineage>
</organism>
<feature type="region of interest" description="Disordered" evidence="1">
    <location>
        <begin position="25"/>
        <end position="87"/>
    </location>
</feature>
<accession>A0A0P0Z476</accession>
<protein>
    <submittedName>
        <fullName evidence="3">NlpE N-terminal domain protein</fullName>
    </submittedName>
</protein>
<feature type="signal peptide" evidence="2">
    <location>
        <begin position="1"/>
        <end position="24"/>
    </location>
</feature>
<keyword evidence="2" id="KW-0732">Signal</keyword>
<sequence>MEMEMRRLRTALVATALVSTLGLAACNKNENATETTPPAGTATTPPATGTDTGTMGGTTGTTGTGTTGTGTTGTGTTGTGGTTTPAQ</sequence>
<evidence type="ECO:0000256" key="1">
    <source>
        <dbReference type="SAM" id="MobiDB-lite"/>
    </source>
</evidence>
<feature type="chain" id="PRO_5006058065" evidence="2">
    <location>
        <begin position="25"/>
        <end position="87"/>
    </location>
</feature>
<evidence type="ECO:0000256" key="2">
    <source>
        <dbReference type="SAM" id="SignalP"/>
    </source>
</evidence>
<feature type="compositionally biased region" description="Low complexity" evidence="1">
    <location>
        <begin position="32"/>
        <end position="53"/>
    </location>
</feature>
<proteinExistence type="predicted"/>
<feature type="compositionally biased region" description="Gly residues" evidence="1">
    <location>
        <begin position="54"/>
        <end position="81"/>
    </location>
</feature>
<name>A0A0P0Z476_9HYPH</name>
<dbReference type="EMBL" id="LC066377">
    <property type="protein sequence ID" value="BAT28616.1"/>
    <property type="molecule type" value="Genomic_DNA"/>
</dbReference>
<dbReference type="PROSITE" id="PS51257">
    <property type="entry name" value="PROKAR_LIPOPROTEIN"/>
    <property type="match status" value="1"/>
</dbReference>
<dbReference type="AlphaFoldDB" id="A0A0P0Z476"/>